<dbReference type="SUPFAM" id="SSF53649">
    <property type="entry name" value="Alkaline phosphatase-like"/>
    <property type="match status" value="1"/>
</dbReference>
<evidence type="ECO:0000256" key="2">
    <source>
        <dbReference type="ARBA" id="ARBA00022801"/>
    </source>
</evidence>
<reference evidence="4" key="1">
    <citation type="submission" date="2024-06" db="EMBL/GenBank/DDBJ databases">
        <title>Lacrimispora cavernae sp. nov., a novel anaerobe isolated from bat guano pile inside a cave.</title>
        <authorList>
            <person name="Miller S.L."/>
            <person name="Lu N."/>
            <person name="King J."/>
            <person name="Sankaranarayanan K."/>
            <person name="Lawson P.A."/>
        </authorList>
    </citation>
    <scope>NUCLEOTIDE SEQUENCE</scope>
    <source>
        <strain evidence="4">BS-2</strain>
    </source>
</reference>
<dbReference type="GO" id="GO:0008484">
    <property type="term" value="F:sulfuric ester hydrolase activity"/>
    <property type="evidence" value="ECO:0007669"/>
    <property type="project" value="TreeGrafter"/>
</dbReference>
<evidence type="ECO:0000259" key="3">
    <source>
        <dbReference type="Pfam" id="PF00884"/>
    </source>
</evidence>
<evidence type="ECO:0000256" key="1">
    <source>
        <dbReference type="ARBA" id="ARBA00022723"/>
    </source>
</evidence>
<organism evidence="4">
    <name type="scientific">Lacrimispora sp. BS-2</name>
    <dbReference type="NCBI Taxonomy" id="3151850"/>
    <lineage>
        <taxon>Bacteria</taxon>
        <taxon>Bacillati</taxon>
        <taxon>Bacillota</taxon>
        <taxon>Clostridia</taxon>
        <taxon>Lachnospirales</taxon>
        <taxon>Lachnospiraceae</taxon>
        <taxon>Lacrimispora</taxon>
    </lineage>
</organism>
<feature type="domain" description="Sulfatase N-terminal" evidence="3">
    <location>
        <begin position="4"/>
        <end position="329"/>
    </location>
</feature>
<dbReference type="CDD" id="cd16148">
    <property type="entry name" value="sulfatase_like"/>
    <property type="match status" value="1"/>
</dbReference>
<evidence type="ECO:0000313" key="4">
    <source>
        <dbReference type="EMBL" id="XBS55890.1"/>
    </source>
</evidence>
<dbReference type="RefSeq" id="WP_349948535.1">
    <property type="nucleotide sequence ID" value="NZ_CP157940.1"/>
</dbReference>
<dbReference type="GO" id="GO:0046872">
    <property type="term" value="F:metal ion binding"/>
    <property type="evidence" value="ECO:0007669"/>
    <property type="project" value="UniProtKB-KW"/>
</dbReference>
<dbReference type="EMBL" id="CP157940">
    <property type="protein sequence ID" value="XBS55890.1"/>
    <property type="molecule type" value="Genomic_DNA"/>
</dbReference>
<keyword evidence="2" id="KW-0378">Hydrolase</keyword>
<keyword evidence="1" id="KW-0479">Metal-binding</keyword>
<name>A0AAU7PUD5_9FIRM</name>
<dbReference type="InterPro" id="IPR000917">
    <property type="entry name" value="Sulfatase_N"/>
</dbReference>
<proteinExistence type="predicted"/>
<dbReference type="Pfam" id="PF00884">
    <property type="entry name" value="Sulfatase"/>
    <property type="match status" value="1"/>
</dbReference>
<accession>A0AAU7PUD5</accession>
<dbReference type="Gene3D" id="3.40.720.10">
    <property type="entry name" value="Alkaline Phosphatase, subunit A"/>
    <property type="match status" value="1"/>
</dbReference>
<dbReference type="AlphaFoldDB" id="A0AAU7PUD5"/>
<dbReference type="GO" id="GO:0005737">
    <property type="term" value="C:cytoplasm"/>
    <property type="evidence" value="ECO:0007669"/>
    <property type="project" value="TreeGrafter"/>
</dbReference>
<dbReference type="PANTHER" id="PTHR45953:SF1">
    <property type="entry name" value="IDURONATE 2-SULFATASE"/>
    <property type="match status" value="1"/>
</dbReference>
<dbReference type="InterPro" id="IPR017850">
    <property type="entry name" value="Alkaline_phosphatase_core_sf"/>
</dbReference>
<protein>
    <submittedName>
        <fullName evidence="4">Sulfatase</fullName>
    </submittedName>
</protein>
<dbReference type="PANTHER" id="PTHR45953">
    <property type="entry name" value="IDURONATE 2-SULFATASE"/>
    <property type="match status" value="1"/>
</dbReference>
<gene>
    <name evidence="4" type="ORF">ABFV83_08925</name>
</gene>
<sequence>MKAIMVMFDSLNRHMLPPYGYEDVKAPNFKRLAQRSVTFDNCYAGSLPCMPARREIHTGRYNFLHRSWGPLEPYDDSMPQILKENGIYTHLTTDHWHYWEEGGDNYMTKYNTYEIVRGQEGDPWKGRIEWDIPEHLGGRKDACGRQEYINRHYMREEDNQSIVRNFSNGLEFIRDNHEADNWYLQLENYDPHEPFFTPEKYKEPYEDGYEGVMFDWPGYHEVVETPEQVEHCINEYKAIVTMCDTYLGKVLDMMDEYDMWKDTMLIVNTDHGFMLSQHNWWGKMMMPYFSELARIPMFIWDPRTGIAGEKRQALVQTIDLAPTLLEYFGQDIPKDMEGKPLRETIENDKKVRDYALFGQHGVHVNITDGRYVYMRCPQPGREQEMYNYIIEPTSYPGSITAEEMGTAEFYPGFSFTKGCPMFRIRGGYGIRTLGFPPKSLIEFGTLLYDLEKDPDQLQPMENQEVEERMIEHMIRMMKENDAPEEQYIRLGLERRKWGREK</sequence>